<dbReference type="AlphaFoldDB" id="A0AAW9KH43"/>
<proteinExistence type="predicted"/>
<sequence length="209" mass="23874">MLEKFKKENKDVQIKNFIEVLDENEFRKQFNVPNDWDVTEISDRTIDFIKNKSISGSSPLKELALVLKAYNIPIGSYLCFIENINGLKFGNLEYKLIIAEESKKFIEEIDKYNVDDILKLDVKKDFVNKLIEAENLNTSNEIKGKVLLATIASITVIVITNMGKEVSKDFFKYKIKKSRNDAIASSISDFFGTIGKGLECITCHLKSKE</sequence>
<gene>
    <name evidence="1" type="ORF">GNF83_12675</name>
</gene>
<accession>A0AAW9KH43</accession>
<evidence type="ECO:0000313" key="2">
    <source>
        <dbReference type="Proteomes" id="UP001288944"/>
    </source>
</evidence>
<reference evidence="1" key="1">
    <citation type="submission" date="2019-11" db="EMBL/GenBank/DDBJ databases">
        <title>Characterization of Clostridium perfringens isolates from swine manure treated agricultural soils.</title>
        <authorList>
            <person name="Wushke S.T."/>
        </authorList>
    </citation>
    <scope>NUCLEOTIDE SEQUENCE</scope>
    <source>
        <strain evidence="1">X62</strain>
    </source>
</reference>
<protein>
    <submittedName>
        <fullName evidence="1">Uncharacterized protein</fullName>
    </submittedName>
</protein>
<evidence type="ECO:0000313" key="1">
    <source>
        <dbReference type="EMBL" id="MDZ7542089.1"/>
    </source>
</evidence>
<dbReference type="RefSeq" id="WP_198624859.1">
    <property type="nucleotide sequence ID" value="NZ_JACOHL010000004.1"/>
</dbReference>
<organism evidence="1 2">
    <name type="scientific">Clostridium perfringens</name>
    <dbReference type="NCBI Taxonomy" id="1502"/>
    <lineage>
        <taxon>Bacteria</taxon>
        <taxon>Bacillati</taxon>
        <taxon>Bacillota</taxon>
        <taxon>Clostridia</taxon>
        <taxon>Eubacteriales</taxon>
        <taxon>Clostridiaceae</taxon>
        <taxon>Clostridium</taxon>
    </lineage>
</organism>
<dbReference type="EMBL" id="WNUR01000040">
    <property type="protein sequence ID" value="MDZ7542089.1"/>
    <property type="molecule type" value="Genomic_DNA"/>
</dbReference>
<name>A0AAW9KH43_CLOPF</name>
<dbReference type="Proteomes" id="UP001288944">
    <property type="component" value="Unassembled WGS sequence"/>
</dbReference>
<comment type="caution">
    <text evidence="1">The sequence shown here is derived from an EMBL/GenBank/DDBJ whole genome shotgun (WGS) entry which is preliminary data.</text>
</comment>